<dbReference type="OrthoDB" id="29558at2759"/>
<dbReference type="GO" id="GO:0005787">
    <property type="term" value="C:signal peptidase complex"/>
    <property type="evidence" value="ECO:0007669"/>
    <property type="project" value="InterPro"/>
</dbReference>
<comment type="similarity">
    <text evidence="2">Belongs to the SPCS2 family.</text>
</comment>
<comment type="subcellular location">
    <subcellularLocation>
        <location evidence="1">Endoplasmic reticulum membrane</location>
        <topology evidence="1">Multi-pass membrane protein</topology>
    </subcellularLocation>
</comment>
<protein>
    <recommendedName>
        <fullName evidence="3">Signal peptidase complex subunit 2</fullName>
    </recommendedName>
</protein>
<dbReference type="PANTHER" id="PTHR13085">
    <property type="entry name" value="MICROSOMAL SIGNAL PEPTIDASE 25 KDA SUBUNIT"/>
    <property type="match status" value="1"/>
</dbReference>
<dbReference type="Pfam" id="PF06703">
    <property type="entry name" value="SPC25"/>
    <property type="match status" value="1"/>
</dbReference>
<dbReference type="PANTHER" id="PTHR13085:SF0">
    <property type="entry name" value="SIGNAL PEPTIDASE COMPLEX SUBUNIT 2"/>
    <property type="match status" value="1"/>
</dbReference>
<keyword evidence="4 10" id="KW-0812">Transmembrane</keyword>
<evidence type="ECO:0000256" key="4">
    <source>
        <dbReference type="ARBA" id="ARBA00022692"/>
    </source>
</evidence>
<comment type="function">
    <text evidence="8">Component of the signal peptidase complex (SPC) which catalyzes the cleavage of N-terminal signal sequences from nascent proteins as they are translocated into the lumen of the endoplasmic reticulum. Enhances the enzymatic activity of SPC and facilitates the interactions between different components of the translocation site.</text>
</comment>
<sequence length="257" mass="27788">MARPRKQAQALESSGSAAAKSARTPSPSSGRATSPSSLESERPIGPLSISVSSTSREVVKVNNASASELKNACDDAVKRYLARPELFKQIHLHTDVRLGLGWLSVFVAAGTALYGYKIDFEQSKPVVSIGLVVYIILTVVQTLYAYFIEGNTIFVGKRKTFSKRIINERIHLNSSTLPPSIPSFEAAPPSPSHAPSYQLTVSYVRSTNGGKTLLTKGRTKAAQSYAAFFDEEGVMDQDAFERWVGELVEAGIDGKTS</sequence>
<evidence type="ECO:0000256" key="10">
    <source>
        <dbReference type="SAM" id="Phobius"/>
    </source>
</evidence>
<evidence type="ECO:0000256" key="2">
    <source>
        <dbReference type="ARBA" id="ARBA00007324"/>
    </source>
</evidence>
<feature type="region of interest" description="Disordered" evidence="9">
    <location>
        <begin position="1"/>
        <end position="44"/>
    </location>
</feature>
<keyword evidence="7 10" id="KW-0472">Membrane</keyword>
<feature type="transmembrane region" description="Helical" evidence="10">
    <location>
        <begin position="128"/>
        <end position="148"/>
    </location>
</feature>
<proteinExistence type="inferred from homology"/>
<dbReference type="GO" id="GO:0045047">
    <property type="term" value="P:protein targeting to ER"/>
    <property type="evidence" value="ECO:0007669"/>
    <property type="project" value="TreeGrafter"/>
</dbReference>
<feature type="compositionally biased region" description="Low complexity" evidence="9">
    <location>
        <begin position="23"/>
        <end position="37"/>
    </location>
</feature>
<keyword evidence="6 10" id="KW-1133">Transmembrane helix</keyword>
<evidence type="ECO:0000256" key="8">
    <source>
        <dbReference type="ARBA" id="ARBA00045608"/>
    </source>
</evidence>
<evidence type="ECO:0000256" key="1">
    <source>
        <dbReference type="ARBA" id="ARBA00004477"/>
    </source>
</evidence>
<gene>
    <name evidence="11" type="ORF">HYPSUDRAFT_46191</name>
</gene>
<evidence type="ECO:0000313" key="12">
    <source>
        <dbReference type="Proteomes" id="UP000054270"/>
    </source>
</evidence>
<evidence type="ECO:0000256" key="5">
    <source>
        <dbReference type="ARBA" id="ARBA00022824"/>
    </source>
</evidence>
<dbReference type="OMA" id="KHACDDA"/>
<dbReference type="Proteomes" id="UP000054270">
    <property type="component" value="Unassembled WGS sequence"/>
</dbReference>
<dbReference type="EMBL" id="KN817601">
    <property type="protein sequence ID" value="KJA17571.1"/>
    <property type="molecule type" value="Genomic_DNA"/>
</dbReference>
<name>A0A0D2NLM2_HYPSF</name>
<evidence type="ECO:0000256" key="3">
    <source>
        <dbReference type="ARBA" id="ARBA00017057"/>
    </source>
</evidence>
<evidence type="ECO:0000256" key="6">
    <source>
        <dbReference type="ARBA" id="ARBA00022989"/>
    </source>
</evidence>
<evidence type="ECO:0000256" key="7">
    <source>
        <dbReference type="ARBA" id="ARBA00023136"/>
    </source>
</evidence>
<reference evidence="12" key="1">
    <citation type="submission" date="2014-04" db="EMBL/GenBank/DDBJ databases">
        <title>Evolutionary Origins and Diversification of the Mycorrhizal Mutualists.</title>
        <authorList>
            <consortium name="DOE Joint Genome Institute"/>
            <consortium name="Mycorrhizal Genomics Consortium"/>
            <person name="Kohler A."/>
            <person name="Kuo A."/>
            <person name="Nagy L.G."/>
            <person name="Floudas D."/>
            <person name="Copeland A."/>
            <person name="Barry K.W."/>
            <person name="Cichocki N."/>
            <person name="Veneault-Fourrey C."/>
            <person name="LaButti K."/>
            <person name="Lindquist E.A."/>
            <person name="Lipzen A."/>
            <person name="Lundell T."/>
            <person name="Morin E."/>
            <person name="Murat C."/>
            <person name="Riley R."/>
            <person name="Ohm R."/>
            <person name="Sun H."/>
            <person name="Tunlid A."/>
            <person name="Henrissat B."/>
            <person name="Grigoriev I.V."/>
            <person name="Hibbett D.S."/>
            <person name="Martin F."/>
        </authorList>
    </citation>
    <scope>NUCLEOTIDE SEQUENCE [LARGE SCALE GENOMIC DNA]</scope>
    <source>
        <strain evidence="12">FD-334 SS-4</strain>
    </source>
</reference>
<keyword evidence="5" id="KW-0256">Endoplasmic reticulum</keyword>
<feature type="transmembrane region" description="Helical" evidence="10">
    <location>
        <begin position="98"/>
        <end position="116"/>
    </location>
</feature>
<accession>A0A0D2NLM2</accession>
<evidence type="ECO:0000256" key="9">
    <source>
        <dbReference type="SAM" id="MobiDB-lite"/>
    </source>
</evidence>
<dbReference type="STRING" id="945553.A0A0D2NLM2"/>
<dbReference type="GO" id="GO:0006465">
    <property type="term" value="P:signal peptide processing"/>
    <property type="evidence" value="ECO:0007669"/>
    <property type="project" value="InterPro"/>
</dbReference>
<evidence type="ECO:0000313" key="11">
    <source>
        <dbReference type="EMBL" id="KJA17571.1"/>
    </source>
</evidence>
<keyword evidence="12" id="KW-1185">Reference proteome</keyword>
<dbReference type="InterPro" id="IPR009582">
    <property type="entry name" value="Spc2/SPCS2"/>
</dbReference>
<organism evidence="11 12">
    <name type="scientific">Hypholoma sublateritium (strain FD-334 SS-4)</name>
    <dbReference type="NCBI Taxonomy" id="945553"/>
    <lineage>
        <taxon>Eukaryota</taxon>
        <taxon>Fungi</taxon>
        <taxon>Dikarya</taxon>
        <taxon>Basidiomycota</taxon>
        <taxon>Agaricomycotina</taxon>
        <taxon>Agaricomycetes</taxon>
        <taxon>Agaricomycetidae</taxon>
        <taxon>Agaricales</taxon>
        <taxon>Agaricineae</taxon>
        <taxon>Strophariaceae</taxon>
        <taxon>Hypholoma</taxon>
    </lineage>
</organism>
<dbReference type="AlphaFoldDB" id="A0A0D2NLM2"/>